<name>A0A0M6XYB1_9HYPH</name>
<protein>
    <submittedName>
        <fullName evidence="1">Uncharacterized protein</fullName>
    </submittedName>
</protein>
<reference evidence="2" key="1">
    <citation type="submission" date="2015-07" db="EMBL/GenBank/DDBJ databases">
        <authorList>
            <person name="Rodrigo-Torres Lidia"/>
            <person name="Arahal R.David."/>
        </authorList>
    </citation>
    <scope>NUCLEOTIDE SEQUENCE [LARGE SCALE GENOMIC DNA]</scope>
    <source>
        <strain evidence="2">CECT 4801</strain>
    </source>
</reference>
<keyword evidence="2" id="KW-1185">Reference proteome</keyword>
<dbReference type="Proteomes" id="UP000048926">
    <property type="component" value="Unassembled WGS sequence"/>
</dbReference>
<organism evidence="1 2">
    <name type="scientific">Roseibium aggregatum</name>
    <dbReference type="NCBI Taxonomy" id="187304"/>
    <lineage>
        <taxon>Bacteria</taxon>
        <taxon>Pseudomonadati</taxon>
        <taxon>Pseudomonadota</taxon>
        <taxon>Alphaproteobacteria</taxon>
        <taxon>Hyphomicrobiales</taxon>
        <taxon>Stappiaceae</taxon>
        <taxon>Roseibium</taxon>
    </lineage>
</organism>
<sequence>MKQVPEILDEMMTLQLPSQFHVLTGYDNP</sequence>
<dbReference type="EMBL" id="CXST01000001">
    <property type="protein sequence ID" value="CTQ41986.1"/>
    <property type="molecule type" value="Genomic_DNA"/>
</dbReference>
<dbReference type="AlphaFoldDB" id="A0A0M6XYB1"/>
<evidence type="ECO:0000313" key="2">
    <source>
        <dbReference type="Proteomes" id="UP000048926"/>
    </source>
</evidence>
<accession>A0A0M6XYB1</accession>
<evidence type="ECO:0000313" key="1">
    <source>
        <dbReference type="EMBL" id="CTQ41986.1"/>
    </source>
</evidence>
<proteinExistence type="predicted"/>
<gene>
    <name evidence="1" type="ORF">LAL4801_00406</name>
</gene>